<name>A0A6L2PFP3_COPFO</name>
<organism evidence="1 2">
    <name type="scientific">Coptotermes formosanus</name>
    <name type="common">Formosan subterranean termite</name>
    <dbReference type="NCBI Taxonomy" id="36987"/>
    <lineage>
        <taxon>Eukaryota</taxon>
        <taxon>Metazoa</taxon>
        <taxon>Ecdysozoa</taxon>
        <taxon>Arthropoda</taxon>
        <taxon>Hexapoda</taxon>
        <taxon>Insecta</taxon>
        <taxon>Pterygota</taxon>
        <taxon>Neoptera</taxon>
        <taxon>Polyneoptera</taxon>
        <taxon>Dictyoptera</taxon>
        <taxon>Blattodea</taxon>
        <taxon>Blattoidea</taxon>
        <taxon>Termitoidae</taxon>
        <taxon>Rhinotermitidae</taxon>
        <taxon>Coptotermes</taxon>
    </lineage>
</organism>
<reference evidence="2" key="1">
    <citation type="submission" date="2020-01" db="EMBL/GenBank/DDBJ databases">
        <title>Draft genome sequence of the Termite Coptotermes fromosanus.</title>
        <authorList>
            <person name="Itakura S."/>
            <person name="Yosikawa Y."/>
            <person name="Umezawa K."/>
        </authorList>
    </citation>
    <scope>NUCLEOTIDE SEQUENCE [LARGE SCALE GENOMIC DNA]</scope>
</reference>
<dbReference type="AlphaFoldDB" id="A0A6L2PFP3"/>
<gene>
    <name evidence="1" type="ORF">Cfor_09738</name>
</gene>
<dbReference type="OrthoDB" id="5963188at2759"/>
<comment type="caution">
    <text evidence="1">The sequence shown here is derived from an EMBL/GenBank/DDBJ whole genome shotgun (WGS) entry which is preliminary data.</text>
</comment>
<dbReference type="EMBL" id="BLKM01000120">
    <property type="protein sequence ID" value="GFG29218.1"/>
    <property type="molecule type" value="Genomic_DNA"/>
</dbReference>
<sequence>QETAGGTVIPVPCSFDVILLVDKWETAGVSETECLPEDTTVAALSVLGTLFELRHLKVSDFVQVCCEGATGQEVVLPNMVEHKRMDDLAKSI</sequence>
<feature type="non-terminal residue" evidence="1">
    <location>
        <position position="1"/>
    </location>
</feature>
<evidence type="ECO:0000313" key="2">
    <source>
        <dbReference type="Proteomes" id="UP000502823"/>
    </source>
</evidence>
<proteinExistence type="predicted"/>
<dbReference type="Proteomes" id="UP000502823">
    <property type="component" value="Unassembled WGS sequence"/>
</dbReference>
<accession>A0A6L2PFP3</accession>
<dbReference type="InParanoid" id="A0A6L2PFP3"/>
<protein>
    <submittedName>
        <fullName evidence="1">Uncharacterized protein</fullName>
    </submittedName>
</protein>
<evidence type="ECO:0000313" key="1">
    <source>
        <dbReference type="EMBL" id="GFG29218.1"/>
    </source>
</evidence>
<keyword evidence="2" id="KW-1185">Reference proteome</keyword>